<keyword evidence="2" id="KW-1185">Reference proteome</keyword>
<protein>
    <submittedName>
        <fullName evidence="1">Uncharacterized protein</fullName>
    </submittedName>
</protein>
<reference evidence="1" key="1">
    <citation type="submission" date="2021-11" db="EMBL/GenBank/DDBJ databases">
        <title>Halomonas sp., isolated from a coastal aquaculture zone in Dongshan Bay.</title>
        <authorList>
            <person name="Lin W."/>
        </authorList>
    </citation>
    <scope>NUCLEOTIDE SEQUENCE</scope>
    <source>
        <strain evidence="1">Yzlin-01</strain>
    </source>
</reference>
<sequence>MNSMRQRQIFTEAMQFAIDDNEPATFLRLWLAGDWDSLTREWPSYPIPCELKQGHQPAPLLINAGSNGVVKSSRILDEWLSSQMAIIKETGPFQTGCLWFYRAGVQHLALDLVASDRELNVTIAITECLRLPASLQDDPFIEVSDAVDAYYLATLIAHELNIEFEPYVLSGPLSTERLRRSSTTRENERHKYLEP</sequence>
<accession>A0ABT2EHU0</accession>
<organism evidence="1 2">
    <name type="scientific">Halomonas dongshanensis</name>
    <dbReference type="NCBI Taxonomy" id="2890835"/>
    <lineage>
        <taxon>Bacteria</taxon>
        <taxon>Pseudomonadati</taxon>
        <taxon>Pseudomonadota</taxon>
        <taxon>Gammaproteobacteria</taxon>
        <taxon>Oceanospirillales</taxon>
        <taxon>Halomonadaceae</taxon>
        <taxon>Halomonas</taxon>
    </lineage>
</organism>
<dbReference type="Proteomes" id="UP001165542">
    <property type="component" value="Unassembled WGS sequence"/>
</dbReference>
<evidence type="ECO:0000313" key="1">
    <source>
        <dbReference type="EMBL" id="MCS2611034.1"/>
    </source>
</evidence>
<evidence type="ECO:0000313" key="2">
    <source>
        <dbReference type="Proteomes" id="UP001165542"/>
    </source>
</evidence>
<gene>
    <name evidence="1" type="ORF">LLY24_17100</name>
</gene>
<name>A0ABT2EHU0_9GAMM</name>
<proteinExistence type="predicted"/>
<comment type="caution">
    <text evidence="1">The sequence shown here is derived from an EMBL/GenBank/DDBJ whole genome shotgun (WGS) entry which is preliminary data.</text>
</comment>
<dbReference type="RefSeq" id="WP_259037525.1">
    <property type="nucleotide sequence ID" value="NZ_JAJISC010000009.1"/>
</dbReference>
<dbReference type="EMBL" id="JAJISC010000009">
    <property type="protein sequence ID" value="MCS2611034.1"/>
    <property type="molecule type" value="Genomic_DNA"/>
</dbReference>